<dbReference type="PANTHER" id="PTHR11010">
    <property type="entry name" value="PROTEASE S28 PRO-X CARBOXYPEPTIDASE-RELATED"/>
    <property type="match status" value="1"/>
</dbReference>
<keyword evidence="7" id="KW-0121">Carboxypeptidase</keyword>
<dbReference type="GO" id="GO:0070008">
    <property type="term" value="F:serine-type exopeptidase activity"/>
    <property type="evidence" value="ECO:0007669"/>
    <property type="project" value="InterPro"/>
</dbReference>
<evidence type="ECO:0000256" key="2">
    <source>
        <dbReference type="ARBA" id="ARBA00022670"/>
    </source>
</evidence>
<dbReference type="PANTHER" id="PTHR11010:SF117">
    <property type="entry name" value="SERINE PROTEASE 16"/>
    <property type="match status" value="1"/>
</dbReference>
<accession>M7SIY1</accession>
<dbReference type="GO" id="GO:0004180">
    <property type="term" value="F:carboxypeptidase activity"/>
    <property type="evidence" value="ECO:0007669"/>
    <property type="project" value="UniProtKB-KW"/>
</dbReference>
<keyword evidence="4" id="KW-0378">Hydrolase</keyword>
<dbReference type="Gene3D" id="3.40.50.1820">
    <property type="entry name" value="alpha/beta hydrolase"/>
    <property type="match status" value="2"/>
</dbReference>
<sequence length="503" mass="55902">MARYGFTVGLLGLLPALANALTGLPVPISKLREQSKLSKGGVTTAAVDAAAATYPAHTLSVPVDHFHNDSLYEPHSDDFFDLRYWFDAQWYEEGGPVIVLAAGETDGEGRFPFLEKGILYQLAKATKGVGVILEHRYYGDSWPVEDTTTENMRFLTTDQALADTAYFAKNIVFPGLEDFDLSSNNTAYIAYGGSYAGAFVAFLRKLYPDVYWGAISSSGVTQAIWDYWQYFEAAMVFGPEACIETAKKLTHVVDNILLGQNGTEWPDKLKQTFGYSTQLSDADFASSIIGGIYDLQSYNWDPEIGATSFFDYCDVIANETVVYPDTESKRDDAQDLLKIGGYGDELDTLTNHLLNYIGEVGSVVNAECAGDTFECFNTQNATFYAQTSALDSWKSWPYQYCTHYPRLAIVDGQWDPWRAATPHALGQPDRQSTLSEPYILIDKAVHHWDENGVFPNETTPDFPPPAVQEAQAVLRDAVVSWVEEYQAQKNGSKAVLLGRRRWS</sequence>
<dbReference type="EMBL" id="KB707098">
    <property type="protein sequence ID" value="EMR64258.1"/>
    <property type="molecule type" value="Genomic_DNA"/>
</dbReference>
<dbReference type="GO" id="GO:0006508">
    <property type="term" value="P:proteolysis"/>
    <property type="evidence" value="ECO:0007669"/>
    <property type="project" value="UniProtKB-KW"/>
</dbReference>
<evidence type="ECO:0000313" key="8">
    <source>
        <dbReference type="Proteomes" id="UP000012174"/>
    </source>
</evidence>
<evidence type="ECO:0000256" key="1">
    <source>
        <dbReference type="ARBA" id="ARBA00011079"/>
    </source>
</evidence>
<evidence type="ECO:0000256" key="6">
    <source>
        <dbReference type="SAM" id="SignalP"/>
    </source>
</evidence>
<dbReference type="InterPro" id="IPR029058">
    <property type="entry name" value="AB_hydrolase_fold"/>
</dbReference>
<evidence type="ECO:0000313" key="7">
    <source>
        <dbReference type="EMBL" id="EMR64258.1"/>
    </source>
</evidence>
<dbReference type="Pfam" id="PF05577">
    <property type="entry name" value="Peptidase_S28"/>
    <property type="match status" value="1"/>
</dbReference>
<dbReference type="Proteomes" id="UP000012174">
    <property type="component" value="Unassembled WGS sequence"/>
</dbReference>
<dbReference type="KEGG" id="ela:UCREL1_8779"/>
<feature type="chain" id="PRO_5004084662" evidence="6">
    <location>
        <begin position="21"/>
        <end position="503"/>
    </location>
</feature>
<reference evidence="8" key="1">
    <citation type="journal article" date="2013" name="Genome Announc.">
        <title>Draft genome sequence of the grapevine dieback fungus Eutypa lata UCR-EL1.</title>
        <authorList>
            <person name="Blanco-Ulate B."/>
            <person name="Rolshausen P.E."/>
            <person name="Cantu D."/>
        </authorList>
    </citation>
    <scope>NUCLEOTIDE SEQUENCE [LARGE SCALE GENOMIC DNA]</scope>
    <source>
        <strain evidence="8">UCR-EL1</strain>
    </source>
</reference>
<proteinExistence type="inferred from homology"/>
<dbReference type="OrthoDB" id="1735038at2759"/>
<gene>
    <name evidence="7" type="ORF">UCREL1_8779</name>
</gene>
<dbReference type="FunFam" id="3.40.50.1820:FF:000251">
    <property type="entry name" value="Extracelular serine carboxypeptidase, putative"/>
    <property type="match status" value="1"/>
</dbReference>
<evidence type="ECO:0000256" key="4">
    <source>
        <dbReference type="ARBA" id="ARBA00022801"/>
    </source>
</evidence>
<dbReference type="GO" id="GO:0008239">
    <property type="term" value="F:dipeptidyl-peptidase activity"/>
    <property type="evidence" value="ECO:0007669"/>
    <property type="project" value="TreeGrafter"/>
</dbReference>
<comment type="similarity">
    <text evidence="1">Belongs to the peptidase S28 family.</text>
</comment>
<evidence type="ECO:0000256" key="3">
    <source>
        <dbReference type="ARBA" id="ARBA00022729"/>
    </source>
</evidence>
<organism evidence="7 8">
    <name type="scientific">Eutypa lata (strain UCR-EL1)</name>
    <name type="common">Grapevine dieback disease fungus</name>
    <name type="synonym">Eutypa armeniacae</name>
    <dbReference type="NCBI Taxonomy" id="1287681"/>
    <lineage>
        <taxon>Eukaryota</taxon>
        <taxon>Fungi</taxon>
        <taxon>Dikarya</taxon>
        <taxon>Ascomycota</taxon>
        <taxon>Pezizomycotina</taxon>
        <taxon>Sordariomycetes</taxon>
        <taxon>Xylariomycetidae</taxon>
        <taxon>Xylariales</taxon>
        <taxon>Diatrypaceae</taxon>
        <taxon>Eutypa</taxon>
    </lineage>
</organism>
<keyword evidence="2" id="KW-0645">Protease</keyword>
<keyword evidence="3 6" id="KW-0732">Signal</keyword>
<evidence type="ECO:0000256" key="5">
    <source>
        <dbReference type="ARBA" id="ARBA00023180"/>
    </source>
</evidence>
<feature type="signal peptide" evidence="6">
    <location>
        <begin position="1"/>
        <end position="20"/>
    </location>
</feature>
<dbReference type="OMA" id="HYAEHFG"/>
<dbReference type="SUPFAM" id="SSF53474">
    <property type="entry name" value="alpha/beta-Hydrolases"/>
    <property type="match status" value="1"/>
</dbReference>
<dbReference type="InterPro" id="IPR008758">
    <property type="entry name" value="Peptidase_S28"/>
</dbReference>
<name>M7SIY1_EUTLA</name>
<dbReference type="HOGENOM" id="CLU_023630_0_0_1"/>
<protein>
    <submittedName>
        <fullName evidence="7">Putative serine carboxypeptidase s28 protein</fullName>
    </submittedName>
</protein>
<keyword evidence="8" id="KW-1185">Reference proteome</keyword>
<dbReference type="eggNOG" id="KOG2182">
    <property type="taxonomic scope" value="Eukaryota"/>
</dbReference>
<keyword evidence="5" id="KW-0325">Glycoprotein</keyword>
<dbReference type="AlphaFoldDB" id="M7SIY1"/>